<dbReference type="SUPFAM" id="SSF82771">
    <property type="entry name" value="GIY-YIG endonuclease"/>
    <property type="match status" value="1"/>
</dbReference>
<evidence type="ECO:0000313" key="2">
    <source>
        <dbReference type="EMBL" id="QDU18474.1"/>
    </source>
</evidence>
<protein>
    <recommendedName>
        <fullName evidence="1">GIY-YIG domain-containing protein</fullName>
    </recommendedName>
</protein>
<name>A0A517XLU5_9BACT</name>
<dbReference type="OrthoDB" id="258133at2"/>
<gene>
    <name evidence="2" type="ORF">ETAA1_03620</name>
</gene>
<accession>A0A517XLU5</accession>
<dbReference type="CDD" id="cd10446">
    <property type="entry name" value="GIY-YIG_unchar_1"/>
    <property type="match status" value="1"/>
</dbReference>
<dbReference type="InterPro" id="IPR000305">
    <property type="entry name" value="GIY-YIG_endonuc"/>
</dbReference>
<dbReference type="Proteomes" id="UP000319576">
    <property type="component" value="Chromosome"/>
</dbReference>
<evidence type="ECO:0000313" key="3">
    <source>
        <dbReference type="Proteomes" id="UP000319576"/>
    </source>
</evidence>
<feature type="domain" description="GIY-YIG" evidence="1">
    <location>
        <begin position="187"/>
        <end position="273"/>
    </location>
</feature>
<dbReference type="AlphaFoldDB" id="A0A517XLU5"/>
<dbReference type="PROSITE" id="PS50164">
    <property type="entry name" value="GIY_YIG"/>
    <property type="match status" value="1"/>
</dbReference>
<dbReference type="KEGG" id="uli:ETAA1_03620"/>
<organism evidence="2 3">
    <name type="scientific">Urbifossiella limnaea</name>
    <dbReference type="NCBI Taxonomy" id="2528023"/>
    <lineage>
        <taxon>Bacteria</taxon>
        <taxon>Pseudomonadati</taxon>
        <taxon>Planctomycetota</taxon>
        <taxon>Planctomycetia</taxon>
        <taxon>Gemmatales</taxon>
        <taxon>Gemmataceae</taxon>
        <taxon>Urbifossiella</taxon>
    </lineage>
</organism>
<evidence type="ECO:0000259" key="1">
    <source>
        <dbReference type="PROSITE" id="PS50164"/>
    </source>
</evidence>
<reference evidence="2 3" key="1">
    <citation type="submission" date="2019-02" db="EMBL/GenBank/DDBJ databases">
        <title>Deep-cultivation of Planctomycetes and their phenomic and genomic characterization uncovers novel biology.</title>
        <authorList>
            <person name="Wiegand S."/>
            <person name="Jogler M."/>
            <person name="Boedeker C."/>
            <person name="Pinto D."/>
            <person name="Vollmers J."/>
            <person name="Rivas-Marin E."/>
            <person name="Kohn T."/>
            <person name="Peeters S.H."/>
            <person name="Heuer A."/>
            <person name="Rast P."/>
            <person name="Oberbeckmann S."/>
            <person name="Bunk B."/>
            <person name="Jeske O."/>
            <person name="Meyerdierks A."/>
            <person name="Storesund J.E."/>
            <person name="Kallscheuer N."/>
            <person name="Luecker S."/>
            <person name="Lage O.M."/>
            <person name="Pohl T."/>
            <person name="Merkel B.J."/>
            <person name="Hornburger P."/>
            <person name="Mueller R.-W."/>
            <person name="Bruemmer F."/>
            <person name="Labrenz M."/>
            <person name="Spormann A.M."/>
            <person name="Op den Camp H."/>
            <person name="Overmann J."/>
            <person name="Amann R."/>
            <person name="Jetten M.S.M."/>
            <person name="Mascher T."/>
            <person name="Medema M.H."/>
            <person name="Devos D.P."/>
            <person name="Kaster A.-K."/>
            <person name="Ovreas L."/>
            <person name="Rohde M."/>
            <person name="Galperin M.Y."/>
            <person name="Jogler C."/>
        </authorList>
    </citation>
    <scope>NUCLEOTIDE SEQUENCE [LARGE SCALE GENOMIC DNA]</scope>
    <source>
        <strain evidence="2 3">ETA_A1</strain>
    </source>
</reference>
<dbReference type="EMBL" id="CP036273">
    <property type="protein sequence ID" value="QDU18474.1"/>
    <property type="molecule type" value="Genomic_DNA"/>
</dbReference>
<keyword evidence="3" id="KW-1185">Reference proteome</keyword>
<dbReference type="InterPro" id="IPR035901">
    <property type="entry name" value="GIY-YIG_endonuc_sf"/>
</dbReference>
<sequence>MPLMFNTLLKQEGLSLAEVRLLRHKDRSAAKGRSPYELWRDHPEKFHSYQSSQSLDNEPRLTGAYWAAFVVSPTDETLFAGLYSVAGKKVLDQDLPMPHKDGVDQAGSCHWYDLTLTDHLKDLAGRLVVAWGGGYLSWIQRADTQDKVVLELRAAFTEPAFPGYLNFIRPLSGLDSLHTGWVAALRAVKGVYVLTCPKTQEQYVGSASGADGFWGRWQDYVQNGHGGNVGLKSRDPSDYQVAILEVAGTAATPDDVLKMEALWKAKLRTKEMGLCKN</sequence>
<proteinExistence type="predicted"/>
<dbReference type="Gene3D" id="3.40.1440.10">
    <property type="entry name" value="GIY-YIG endonuclease"/>
    <property type="match status" value="1"/>
</dbReference>